<name>A0ABC8SR00_9AQUA</name>
<dbReference type="EMBL" id="CAUOFW020003380">
    <property type="protein sequence ID" value="CAK9159574.1"/>
    <property type="molecule type" value="Genomic_DNA"/>
</dbReference>
<dbReference type="AlphaFoldDB" id="A0ABC8SR00"/>
<feature type="domain" description="RNase H type-1" evidence="1">
    <location>
        <begin position="9"/>
        <end position="102"/>
    </location>
</feature>
<organism evidence="2 3">
    <name type="scientific">Ilex paraguariensis</name>
    <name type="common">yerba mate</name>
    <dbReference type="NCBI Taxonomy" id="185542"/>
    <lineage>
        <taxon>Eukaryota</taxon>
        <taxon>Viridiplantae</taxon>
        <taxon>Streptophyta</taxon>
        <taxon>Embryophyta</taxon>
        <taxon>Tracheophyta</taxon>
        <taxon>Spermatophyta</taxon>
        <taxon>Magnoliopsida</taxon>
        <taxon>eudicotyledons</taxon>
        <taxon>Gunneridae</taxon>
        <taxon>Pentapetalae</taxon>
        <taxon>asterids</taxon>
        <taxon>campanulids</taxon>
        <taxon>Aquifoliales</taxon>
        <taxon>Aquifoliaceae</taxon>
        <taxon>Ilex</taxon>
    </lineage>
</organism>
<comment type="caution">
    <text evidence="2">The sequence shown here is derived from an EMBL/GenBank/DDBJ whole genome shotgun (WGS) entry which is preliminary data.</text>
</comment>
<evidence type="ECO:0000313" key="2">
    <source>
        <dbReference type="EMBL" id="CAK9159574.1"/>
    </source>
</evidence>
<sequence length="107" mass="11907">MGCLRDRCVVVRDWNESFIMDLSQRLQGKLKPDLVEAIAATTVTKLVIDSGYTKIMLKGDSKVVIDALKCGTSNLSIVSTFTDQLRSTANGFEEYAISWTRGEKKTK</sequence>
<gene>
    <name evidence="2" type="ORF">ILEXP_LOCUS28272</name>
</gene>
<evidence type="ECO:0000259" key="1">
    <source>
        <dbReference type="Pfam" id="PF13456"/>
    </source>
</evidence>
<reference evidence="2 3" key="1">
    <citation type="submission" date="2024-02" db="EMBL/GenBank/DDBJ databases">
        <authorList>
            <person name="Vignale AGUSTIN F."/>
            <person name="Sosa J E."/>
            <person name="Modenutti C."/>
        </authorList>
    </citation>
    <scope>NUCLEOTIDE SEQUENCE [LARGE SCALE GENOMIC DNA]</scope>
</reference>
<dbReference type="Proteomes" id="UP001642360">
    <property type="component" value="Unassembled WGS sequence"/>
</dbReference>
<accession>A0ABC8SR00</accession>
<keyword evidence="3" id="KW-1185">Reference proteome</keyword>
<evidence type="ECO:0000313" key="3">
    <source>
        <dbReference type="Proteomes" id="UP001642360"/>
    </source>
</evidence>
<dbReference type="InterPro" id="IPR002156">
    <property type="entry name" value="RNaseH_domain"/>
</dbReference>
<dbReference type="Pfam" id="PF13456">
    <property type="entry name" value="RVT_3"/>
    <property type="match status" value="1"/>
</dbReference>
<proteinExistence type="predicted"/>
<protein>
    <recommendedName>
        <fullName evidence="1">RNase H type-1 domain-containing protein</fullName>
    </recommendedName>
</protein>